<keyword evidence="6" id="KW-1185">Reference proteome</keyword>
<dbReference type="SUPFAM" id="SSF103481">
    <property type="entry name" value="Multidrug resistance efflux transporter EmrE"/>
    <property type="match status" value="2"/>
</dbReference>
<proteinExistence type="inferred from homology"/>
<feature type="transmembrane region" description="Helical" evidence="3">
    <location>
        <begin position="224"/>
        <end position="242"/>
    </location>
</feature>
<dbReference type="EMBL" id="FOWW01000007">
    <property type="protein sequence ID" value="SFQ40829.1"/>
    <property type="molecule type" value="Genomic_DNA"/>
</dbReference>
<evidence type="ECO:0000259" key="4">
    <source>
        <dbReference type="Pfam" id="PF00892"/>
    </source>
</evidence>
<feature type="compositionally biased region" description="Basic and acidic residues" evidence="2">
    <location>
        <begin position="35"/>
        <end position="58"/>
    </location>
</feature>
<evidence type="ECO:0000313" key="5">
    <source>
        <dbReference type="EMBL" id="SFQ40829.1"/>
    </source>
</evidence>
<feature type="transmembrane region" description="Helical" evidence="3">
    <location>
        <begin position="330"/>
        <end position="347"/>
    </location>
</feature>
<feature type="transmembrane region" description="Helical" evidence="3">
    <location>
        <begin position="248"/>
        <end position="266"/>
    </location>
</feature>
<feature type="transmembrane region" description="Helical" evidence="3">
    <location>
        <begin position="278"/>
        <end position="295"/>
    </location>
</feature>
<feature type="transmembrane region" description="Helical" evidence="3">
    <location>
        <begin position="301"/>
        <end position="323"/>
    </location>
</feature>
<evidence type="ECO:0000313" key="6">
    <source>
        <dbReference type="Proteomes" id="UP000198727"/>
    </source>
</evidence>
<evidence type="ECO:0000256" key="1">
    <source>
        <dbReference type="ARBA" id="ARBA00007362"/>
    </source>
</evidence>
<dbReference type="InterPro" id="IPR000620">
    <property type="entry name" value="EamA_dom"/>
</dbReference>
<organism evidence="5 6">
    <name type="scientific">Amycolatopsis arida</name>
    <dbReference type="NCBI Taxonomy" id="587909"/>
    <lineage>
        <taxon>Bacteria</taxon>
        <taxon>Bacillati</taxon>
        <taxon>Actinomycetota</taxon>
        <taxon>Actinomycetes</taxon>
        <taxon>Pseudonocardiales</taxon>
        <taxon>Pseudonocardiaceae</taxon>
        <taxon>Amycolatopsis</taxon>
    </lineage>
</organism>
<accession>A0A1I5Y9F1</accession>
<feature type="region of interest" description="Disordered" evidence="2">
    <location>
        <begin position="32"/>
        <end position="102"/>
    </location>
</feature>
<dbReference type="GO" id="GO:0016020">
    <property type="term" value="C:membrane"/>
    <property type="evidence" value="ECO:0007669"/>
    <property type="project" value="InterPro"/>
</dbReference>
<feature type="domain" description="EamA" evidence="4">
    <location>
        <begin position="226"/>
        <end position="345"/>
    </location>
</feature>
<dbReference type="Pfam" id="PF00892">
    <property type="entry name" value="EamA"/>
    <property type="match status" value="1"/>
</dbReference>
<dbReference type="RefSeq" id="WP_208325980.1">
    <property type="nucleotide sequence ID" value="NZ_FOWW01000007.1"/>
</dbReference>
<protein>
    <recommendedName>
        <fullName evidence="4">EamA domain-containing protein</fullName>
    </recommendedName>
</protein>
<feature type="transmembrane region" description="Helical" evidence="3">
    <location>
        <begin position="167"/>
        <end position="188"/>
    </location>
</feature>
<keyword evidence="3" id="KW-0812">Transmembrane</keyword>
<feature type="compositionally biased region" description="Low complexity" evidence="2">
    <location>
        <begin position="82"/>
        <end position="95"/>
    </location>
</feature>
<feature type="compositionally biased region" description="Pro residues" evidence="2">
    <location>
        <begin position="60"/>
        <end position="73"/>
    </location>
</feature>
<name>A0A1I5Y9F1_9PSEU</name>
<dbReference type="InterPro" id="IPR037185">
    <property type="entry name" value="EmrE-like"/>
</dbReference>
<keyword evidence="3" id="KW-1133">Transmembrane helix</keyword>
<evidence type="ECO:0000256" key="3">
    <source>
        <dbReference type="SAM" id="Phobius"/>
    </source>
</evidence>
<reference evidence="6" key="1">
    <citation type="submission" date="2016-10" db="EMBL/GenBank/DDBJ databases">
        <authorList>
            <person name="Varghese N."/>
            <person name="Submissions S."/>
        </authorList>
    </citation>
    <scope>NUCLEOTIDE SEQUENCE [LARGE SCALE GENOMIC DNA]</scope>
    <source>
        <strain evidence="6">CGMCC 4.5579</strain>
    </source>
</reference>
<keyword evidence="3" id="KW-0472">Membrane</keyword>
<feature type="transmembrane region" description="Helical" evidence="3">
    <location>
        <begin position="107"/>
        <end position="129"/>
    </location>
</feature>
<dbReference type="Gene3D" id="1.10.3730.20">
    <property type="match status" value="2"/>
</dbReference>
<evidence type="ECO:0000256" key="2">
    <source>
        <dbReference type="SAM" id="MobiDB-lite"/>
    </source>
</evidence>
<dbReference type="AlphaFoldDB" id="A0A1I5Y9F1"/>
<dbReference type="Proteomes" id="UP000198727">
    <property type="component" value="Unassembled WGS sequence"/>
</dbReference>
<comment type="similarity">
    <text evidence="1">Belongs to the EamA transporter family.</text>
</comment>
<feature type="transmembrane region" description="Helical" evidence="3">
    <location>
        <begin position="194"/>
        <end position="212"/>
    </location>
</feature>
<feature type="transmembrane region" description="Helical" evidence="3">
    <location>
        <begin position="141"/>
        <end position="160"/>
    </location>
</feature>
<gene>
    <name evidence="5" type="ORF">SAMN05421810_10715</name>
</gene>
<sequence>MGELLALAAAVCFGLNDFVSGLLSRTTPFAARDGVPVDRAPRPVDVAVRRAPPEDAAERTPPPADEPAEPPRPAGDARERPASPAHPGGRAAASPRRADEAPRRERGAVVAFYGQLGGTALVLGLALLVGAPRVDAASLGWGALSGIGTGIGLVFLFRGIGIGRMSVVVPLSDLAGVALPVLVGVLFLADRPSPLAWCGIALALPALWLVAGGRLGGSAVDTRFGLFAGVGFALQFVALAPVDPAAGLWPLVASRAASVLTILPMVRGRLPRRLVPPALASGMVGTLAIVLYTLATRQELMAVAVVLASLYPAIPVLLGLTVLRERLTPTQAVGLGGAAVAIVLLAAP</sequence>